<gene>
    <name evidence="2" type="ORF">BT63DRAFT_426825</name>
</gene>
<organism evidence="2 3">
    <name type="scientific">Microthyrium microscopicum</name>
    <dbReference type="NCBI Taxonomy" id="703497"/>
    <lineage>
        <taxon>Eukaryota</taxon>
        <taxon>Fungi</taxon>
        <taxon>Dikarya</taxon>
        <taxon>Ascomycota</taxon>
        <taxon>Pezizomycotina</taxon>
        <taxon>Dothideomycetes</taxon>
        <taxon>Dothideomycetes incertae sedis</taxon>
        <taxon>Microthyriales</taxon>
        <taxon>Microthyriaceae</taxon>
        <taxon>Microthyrium</taxon>
    </lineage>
</organism>
<dbReference type="Proteomes" id="UP000799302">
    <property type="component" value="Unassembled WGS sequence"/>
</dbReference>
<feature type="compositionally biased region" description="Acidic residues" evidence="1">
    <location>
        <begin position="162"/>
        <end position="180"/>
    </location>
</feature>
<feature type="compositionally biased region" description="Basic and acidic residues" evidence="1">
    <location>
        <begin position="193"/>
        <end position="204"/>
    </location>
</feature>
<keyword evidence="3" id="KW-1185">Reference proteome</keyword>
<feature type="region of interest" description="Disordered" evidence="1">
    <location>
        <begin position="1"/>
        <end position="243"/>
    </location>
</feature>
<feature type="compositionally biased region" description="Basic and acidic residues" evidence="1">
    <location>
        <begin position="1"/>
        <end position="13"/>
    </location>
</feature>
<sequence>MGGTSSDRHESKTGETGNIDSKYESDVTKAGSGSGSTDIAVGDSAEMAVPAILNGTSSSQNESNGTEPADTEMKNNKDTANPASAMSPDHTVVDDTIEVAVQSAEYGDASNNDGAKKAEPEDITMEDAAQVTEHGEPAREDESSIAQSGATMDVEVHHPESDNADNESEEDEDQDDDTTMEDAFQAPDEELIITEHEKSDANDRDDGDNVTEHETTEAEAEDNHTDQEENDADGEDSDAGVEDEMMEKQMNIAEEREAQAGLPQYLAAARRTAAPTLQVAATSTRDDRPLTSTTPWEEERPAIEVPRWRTPSPIRPLSPALALEPIYEGDLREQFKFMWVRNIDILGKDGQLFESYLSGWYQKMKREGNLLLGKGVTKLKLEKKYAEAAAAFDAKFPSDFPDEVGEKDDGAQQRKKSTSDQIVLDGSARGFVVTARQMIDAGIFAGGGVTHNVASFVELVIGSDTRYSHEDIQLALRYLQEERYIKAGGYAGDGVFDNEMPLVFGNPKPHSG</sequence>
<feature type="region of interest" description="Disordered" evidence="1">
    <location>
        <begin position="400"/>
        <end position="419"/>
    </location>
</feature>
<accession>A0A6A6U6W4</accession>
<proteinExistence type="predicted"/>
<feature type="compositionally biased region" description="Basic and acidic residues" evidence="1">
    <location>
        <begin position="210"/>
        <end position="227"/>
    </location>
</feature>
<feature type="compositionally biased region" description="Acidic residues" evidence="1">
    <location>
        <begin position="228"/>
        <end position="243"/>
    </location>
</feature>
<protein>
    <submittedName>
        <fullName evidence="2">Uncharacterized protein</fullName>
    </submittedName>
</protein>
<evidence type="ECO:0000313" key="2">
    <source>
        <dbReference type="EMBL" id="KAF2667979.1"/>
    </source>
</evidence>
<name>A0A6A6U6W4_9PEZI</name>
<feature type="compositionally biased region" description="Polar residues" evidence="1">
    <location>
        <begin position="54"/>
        <end position="66"/>
    </location>
</feature>
<evidence type="ECO:0000256" key="1">
    <source>
        <dbReference type="SAM" id="MobiDB-lite"/>
    </source>
</evidence>
<dbReference type="AlphaFoldDB" id="A0A6A6U6W4"/>
<dbReference type="EMBL" id="MU004237">
    <property type="protein sequence ID" value="KAF2667979.1"/>
    <property type="molecule type" value="Genomic_DNA"/>
</dbReference>
<reference evidence="2" key="1">
    <citation type="journal article" date="2020" name="Stud. Mycol.">
        <title>101 Dothideomycetes genomes: a test case for predicting lifestyles and emergence of pathogens.</title>
        <authorList>
            <person name="Haridas S."/>
            <person name="Albert R."/>
            <person name="Binder M."/>
            <person name="Bloem J."/>
            <person name="Labutti K."/>
            <person name="Salamov A."/>
            <person name="Andreopoulos B."/>
            <person name="Baker S."/>
            <person name="Barry K."/>
            <person name="Bills G."/>
            <person name="Bluhm B."/>
            <person name="Cannon C."/>
            <person name="Castanera R."/>
            <person name="Culley D."/>
            <person name="Daum C."/>
            <person name="Ezra D."/>
            <person name="Gonzalez J."/>
            <person name="Henrissat B."/>
            <person name="Kuo A."/>
            <person name="Liang C."/>
            <person name="Lipzen A."/>
            <person name="Lutzoni F."/>
            <person name="Magnuson J."/>
            <person name="Mondo S."/>
            <person name="Nolan M."/>
            <person name="Ohm R."/>
            <person name="Pangilinan J."/>
            <person name="Park H.-J."/>
            <person name="Ramirez L."/>
            <person name="Alfaro M."/>
            <person name="Sun H."/>
            <person name="Tritt A."/>
            <person name="Yoshinaga Y."/>
            <person name="Zwiers L.-H."/>
            <person name="Turgeon B."/>
            <person name="Goodwin S."/>
            <person name="Spatafora J."/>
            <person name="Crous P."/>
            <person name="Grigoriev I."/>
        </authorList>
    </citation>
    <scope>NUCLEOTIDE SEQUENCE</scope>
    <source>
        <strain evidence="2">CBS 115976</strain>
    </source>
</reference>
<evidence type="ECO:0000313" key="3">
    <source>
        <dbReference type="Proteomes" id="UP000799302"/>
    </source>
</evidence>
<feature type="compositionally biased region" description="Basic and acidic residues" evidence="1">
    <location>
        <begin position="133"/>
        <end position="142"/>
    </location>
</feature>